<organism evidence="1 2">
    <name type="scientific">Floridaenema evergladense BLCC-F167</name>
    <dbReference type="NCBI Taxonomy" id="3153639"/>
    <lineage>
        <taxon>Bacteria</taxon>
        <taxon>Bacillati</taxon>
        <taxon>Cyanobacteriota</taxon>
        <taxon>Cyanophyceae</taxon>
        <taxon>Oscillatoriophycideae</taxon>
        <taxon>Aerosakkonematales</taxon>
        <taxon>Aerosakkonemataceae</taxon>
        <taxon>Floridanema</taxon>
        <taxon>Floridanema evergladense</taxon>
    </lineage>
</organism>
<accession>A0ABV4WPG6</accession>
<evidence type="ECO:0000313" key="1">
    <source>
        <dbReference type="EMBL" id="MFB2836538.1"/>
    </source>
</evidence>
<name>A0ABV4WPG6_9CYAN</name>
<comment type="caution">
    <text evidence="1">The sequence shown here is derived from an EMBL/GenBank/DDBJ whole genome shotgun (WGS) entry which is preliminary data.</text>
</comment>
<sequence>MENKNELKEERNELARLDYKDWLSKTINELNGEVGAKIFTLKKDKNGRLRLILDLHSFATHIAKIKEINMPLEKGERMYRATINLTDGCREVFGEKIQEIKTLLLKRLSEVIRETLEVSPKEEKENYQEIIDRLIELMLVPLTAIPEEASLFSWQFPQISGLSSQELTLDFDSSTPTIRSHKVTIEISNATQFREFILTALDGYIRFLQGKSDLGEADYVIKNVRTTLESMRINGSDELLRLEKLINQETIGRLKREAEINYLEYWAKKIGDDCDEAGESSQKEVIYHYSREGEEKAREISLHEASFYLRDYSRRFKLLENFISNKPDDFDVTYQGVTVNLKELFSKRDAFSELPLVGKIDGCMGETDDPIRSLTSITLGLKFKLNGRVNNPEPYPSSFAYGLDIINPDSELHNKGLTETTPEERKRHAEKIIKFFVLYYFAFACSDPYAENYHYEQVLDFDVVKQFTEKVLQPLSKQSPESDADKKSLMRGFFRGMSKYLVSHKIESIVLILKKYLKQGKLLLSEEREVNIGLSQKLLLQELSEISNTSRFFTDDLYSENLKECLKYVFISPQGASKDAIIQFPVKLQFETDNFYRTGQKWEFDRRYQTGNIQMLPVFYKFVAQDTEKQFNRDKRNVQQLNLLLRKTEKTIPKNASEASEYMSRLVFPGSVIEFEVGEIALENETDSERFIYELTWRTIGLIIIEILTAKAKRNNDFKNWFVAQWILHETAENKTTQQETLIHNITEEWNHILSDYLLMNTQGIVMPKLNNYKITNAKNSLYSVLPQEYCSNNSEKRVLDKLLIVMVSSNKCDARSSRWGENYIANLTGEIVAVERTNTAIKVSRAKTLAYNCWGDELHRSPKGLRNAISYMYHKQGFRDILYIAQTPFSEHLRVTDQQNELFFMSPEIIKFIQEIADDLVIYPVLYDSYSALRIDSEIKEETLYVQDVRQLSNVFNDPNRSQVVFFNLFTGKTIEPERTFYNTVTTYSTLLNAHPGDVLDMNKIMDGLIKDGQLKDDIMFYLTLLHYSRYQKFQTQKKSPNNQEQSFLKLDPLDDIIGDNAIGRSSAKGRHCIPSTQINYLAFLTEVYNGLLSPISGENAINNVTNPSENFLSFFEEIENYLANNEVSDPPNELPKNYNDFLVASYNNPLLKQRVNSILKKYDWEIVDGLVDVPF</sequence>
<gene>
    <name evidence="1" type="ORF">ACE1CA_18555</name>
</gene>
<reference evidence="1 2" key="1">
    <citation type="submission" date="2024-09" db="EMBL/GenBank/DDBJ databases">
        <title>Floridaenema gen nov. (Aerosakkonemataceae, Aerosakkonematales ord. nov., Cyanobacteria) from benthic tropical and subtropical fresh waters, with the description of four new species.</title>
        <authorList>
            <person name="Moretto J.A."/>
            <person name="Berthold D.E."/>
            <person name="Lefler F.W."/>
            <person name="Huang I.-S."/>
            <person name="Laughinghouse H. IV."/>
        </authorList>
    </citation>
    <scope>NUCLEOTIDE SEQUENCE [LARGE SCALE GENOMIC DNA]</scope>
    <source>
        <strain evidence="1 2">BLCC-F167</strain>
    </source>
</reference>
<keyword evidence="2" id="KW-1185">Reference proteome</keyword>
<dbReference type="EMBL" id="JBHFNT010000158">
    <property type="protein sequence ID" value="MFB2836538.1"/>
    <property type="molecule type" value="Genomic_DNA"/>
</dbReference>
<evidence type="ECO:0000313" key="2">
    <source>
        <dbReference type="Proteomes" id="UP001576780"/>
    </source>
</evidence>
<dbReference type="RefSeq" id="WP_413278919.1">
    <property type="nucleotide sequence ID" value="NZ_JBHFNT010000158.1"/>
</dbReference>
<dbReference type="Proteomes" id="UP001576780">
    <property type="component" value="Unassembled WGS sequence"/>
</dbReference>
<proteinExistence type="predicted"/>
<protein>
    <submittedName>
        <fullName evidence="1">Uncharacterized protein</fullName>
    </submittedName>
</protein>